<organism evidence="1 2">
    <name type="scientific">Owenia fusiformis</name>
    <name type="common">Polychaete worm</name>
    <dbReference type="NCBI Taxonomy" id="6347"/>
    <lineage>
        <taxon>Eukaryota</taxon>
        <taxon>Metazoa</taxon>
        <taxon>Spiralia</taxon>
        <taxon>Lophotrochozoa</taxon>
        <taxon>Annelida</taxon>
        <taxon>Polychaeta</taxon>
        <taxon>Sedentaria</taxon>
        <taxon>Canalipalpata</taxon>
        <taxon>Sabellida</taxon>
        <taxon>Oweniida</taxon>
        <taxon>Oweniidae</taxon>
        <taxon>Owenia</taxon>
    </lineage>
</organism>
<dbReference type="Gene3D" id="2.60.120.10">
    <property type="entry name" value="Jelly Rolls"/>
    <property type="match status" value="1"/>
</dbReference>
<dbReference type="AlphaFoldDB" id="A0A8J1Y2Q2"/>
<dbReference type="InterPro" id="IPR014710">
    <property type="entry name" value="RmlC-like_jellyroll"/>
</dbReference>
<dbReference type="PRINTS" id="PR00103">
    <property type="entry name" value="CAMPKINASE"/>
</dbReference>
<dbReference type="InterPro" id="IPR018488">
    <property type="entry name" value="cNMP-bd_CS"/>
</dbReference>
<dbReference type="EMBL" id="CAIIXF020000296">
    <property type="protein sequence ID" value="CAH1803173.1"/>
    <property type="molecule type" value="Genomic_DNA"/>
</dbReference>
<evidence type="ECO:0000313" key="2">
    <source>
        <dbReference type="Proteomes" id="UP000749559"/>
    </source>
</evidence>
<dbReference type="InterPro" id="IPR000595">
    <property type="entry name" value="cNMP-bd_dom"/>
</dbReference>
<dbReference type="InterPro" id="IPR018490">
    <property type="entry name" value="cNMP-bd_dom_sf"/>
</dbReference>
<dbReference type="PROSITE" id="PS50042">
    <property type="entry name" value="CNMP_BINDING_3"/>
    <property type="match status" value="1"/>
</dbReference>
<proteinExistence type="predicted"/>
<dbReference type="Proteomes" id="UP000749559">
    <property type="component" value="Unassembled WGS sequence"/>
</dbReference>
<dbReference type="OrthoDB" id="2021138at2759"/>
<name>A0A8J1Y2Q2_OWEFU</name>
<gene>
    <name evidence="1" type="ORF">OFUS_LOCUS26787</name>
</gene>
<dbReference type="PROSITE" id="PS00888">
    <property type="entry name" value="CNMP_BINDING_1"/>
    <property type="match status" value="1"/>
</dbReference>
<comment type="caution">
    <text evidence="1">The sequence shown here is derived from an EMBL/GenBank/DDBJ whole genome shotgun (WGS) entry which is preliminary data.</text>
</comment>
<evidence type="ECO:0000313" key="1">
    <source>
        <dbReference type="EMBL" id="CAH1803173.1"/>
    </source>
</evidence>
<dbReference type="CDD" id="cd00038">
    <property type="entry name" value="CAP_ED"/>
    <property type="match status" value="1"/>
</dbReference>
<protein>
    <submittedName>
        <fullName evidence="1">Uncharacterized protein</fullName>
    </submittedName>
</protein>
<accession>A0A8J1Y2Q2</accession>
<feature type="non-terminal residue" evidence="1">
    <location>
        <position position="211"/>
    </location>
</feature>
<keyword evidence="2" id="KW-1185">Reference proteome</keyword>
<sequence>MYENVVKVISKLPSERHDEDIEILLPWFRKKSDLFRNVKSDIIKDILRECRFINREENDVVIKQGERGDCFYIILRGSVSVYINTQLAEQDDDTDASIHGDQGLQIPGDNVQIPGHNGMHQPGYHGSDTSRESTIRVELHHQNSIDDIPEMIRNMKATEKANYGHFVNNLGAGKSFGELALISKDCIRNASIIATGETVDLLVVHRTLYNR</sequence>
<dbReference type="SUPFAM" id="SSF51206">
    <property type="entry name" value="cAMP-binding domain-like"/>
    <property type="match status" value="1"/>
</dbReference>
<dbReference type="PANTHER" id="PTHR23011">
    <property type="entry name" value="CYCLIC NUCLEOTIDE-BINDING DOMAIN CONTAINING PROTEIN"/>
    <property type="match status" value="1"/>
</dbReference>
<reference evidence="1" key="1">
    <citation type="submission" date="2022-03" db="EMBL/GenBank/DDBJ databases">
        <authorList>
            <person name="Martin C."/>
        </authorList>
    </citation>
    <scope>NUCLEOTIDE SEQUENCE</scope>
</reference>
<dbReference type="PANTHER" id="PTHR23011:SF28">
    <property type="entry name" value="CYCLIC NUCLEOTIDE-BINDING DOMAIN CONTAINING PROTEIN"/>
    <property type="match status" value="1"/>
</dbReference>